<dbReference type="PANTHER" id="PTHR33542:SF5">
    <property type="entry name" value="FERROCHELATASE CHE1"/>
    <property type="match status" value="1"/>
</dbReference>
<keyword evidence="5" id="KW-0411">Iron-sulfur</keyword>
<dbReference type="InterPro" id="IPR050963">
    <property type="entry name" value="Sirohydro_Cobaltochel/CbiX"/>
</dbReference>
<dbReference type="GO" id="GO:0042128">
    <property type="term" value="P:nitrate assimilation"/>
    <property type="evidence" value="ECO:0007669"/>
    <property type="project" value="UniProtKB-KW"/>
</dbReference>
<feature type="domain" description="Rieske" evidence="8">
    <location>
        <begin position="28"/>
        <end position="129"/>
    </location>
</feature>
<dbReference type="NCBIfam" id="TIGR02378">
    <property type="entry name" value="nirD_assim_sml"/>
    <property type="match status" value="1"/>
</dbReference>
<evidence type="ECO:0000259" key="8">
    <source>
        <dbReference type="PROSITE" id="PS51296"/>
    </source>
</evidence>
<evidence type="ECO:0000256" key="3">
    <source>
        <dbReference type="ARBA" id="ARBA00023002"/>
    </source>
</evidence>
<dbReference type="GO" id="GO:0051537">
    <property type="term" value="F:2 iron, 2 sulfur cluster binding"/>
    <property type="evidence" value="ECO:0007669"/>
    <property type="project" value="UniProtKB-KW"/>
</dbReference>
<dbReference type="SUPFAM" id="SSF53800">
    <property type="entry name" value="Chelatase"/>
    <property type="match status" value="1"/>
</dbReference>
<keyword evidence="2" id="KW-0479">Metal-binding</keyword>
<dbReference type="Proteomes" id="UP000256541">
    <property type="component" value="Unassembled WGS sequence"/>
</dbReference>
<keyword evidence="6" id="KW-0534">Nitrate assimilation</keyword>
<evidence type="ECO:0000256" key="2">
    <source>
        <dbReference type="ARBA" id="ARBA00022723"/>
    </source>
</evidence>
<protein>
    <submittedName>
        <fullName evidence="9">Nitrite reductase (NAD(P)H) small subunit</fullName>
    </submittedName>
</protein>
<gene>
    <name evidence="9" type="ORF">B7R22_04085</name>
</gene>
<evidence type="ECO:0000313" key="9">
    <source>
        <dbReference type="EMBL" id="RFA16654.1"/>
    </source>
</evidence>
<dbReference type="Pfam" id="PF13806">
    <property type="entry name" value="Rieske_2"/>
    <property type="match status" value="1"/>
</dbReference>
<dbReference type="InterPro" id="IPR017941">
    <property type="entry name" value="Rieske_2Fe-2S"/>
</dbReference>
<dbReference type="Gene3D" id="2.102.10.10">
    <property type="entry name" value="Rieske [2Fe-2S] iron-sulphur domain"/>
    <property type="match status" value="1"/>
</dbReference>
<dbReference type="CDD" id="cd03416">
    <property type="entry name" value="CbiX_SirB_N"/>
    <property type="match status" value="1"/>
</dbReference>
<dbReference type="GO" id="GO:0016705">
    <property type="term" value="F:oxidoreductase activity, acting on paired donors, with incorporation or reduction of molecular oxygen"/>
    <property type="evidence" value="ECO:0007669"/>
    <property type="project" value="UniProtKB-ARBA"/>
</dbReference>
<organism evidence="9 10">
    <name type="scientific">Subtercola boreus</name>
    <dbReference type="NCBI Taxonomy" id="120213"/>
    <lineage>
        <taxon>Bacteria</taxon>
        <taxon>Bacillati</taxon>
        <taxon>Actinomycetota</taxon>
        <taxon>Actinomycetes</taxon>
        <taxon>Micrococcales</taxon>
        <taxon>Microbacteriaceae</taxon>
        <taxon>Subtercola</taxon>
    </lineage>
</organism>
<dbReference type="Pfam" id="PF01903">
    <property type="entry name" value="CbiX"/>
    <property type="match status" value="1"/>
</dbReference>
<dbReference type="GO" id="GO:0046872">
    <property type="term" value="F:metal ion binding"/>
    <property type="evidence" value="ECO:0007669"/>
    <property type="project" value="UniProtKB-KW"/>
</dbReference>
<comment type="caution">
    <text evidence="9">The sequence shown here is derived from an EMBL/GenBank/DDBJ whole genome shotgun (WGS) entry which is preliminary data.</text>
</comment>
<dbReference type="InterPro" id="IPR036922">
    <property type="entry name" value="Rieske_2Fe-2S_sf"/>
</dbReference>
<dbReference type="PROSITE" id="PS51296">
    <property type="entry name" value="RIESKE"/>
    <property type="match status" value="1"/>
</dbReference>
<reference evidence="9 10" key="1">
    <citation type="submission" date="2017-04" db="EMBL/GenBank/DDBJ databases">
        <title>Comparative genome analysis of Subtercola boreus.</title>
        <authorList>
            <person name="Cho Y.-J."/>
            <person name="Cho A."/>
            <person name="Kim O.-S."/>
            <person name="Lee J.-I."/>
        </authorList>
    </citation>
    <scope>NUCLEOTIDE SEQUENCE [LARGE SCALE GENOMIC DNA]</scope>
    <source>
        <strain evidence="9 10">P27479</strain>
    </source>
</reference>
<evidence type="ECO:0000313" key="10">
    <source>
        <dbReference type="Proteomes" id="UP000256541"/>
    </source>
</evidence>
<dbReference type="GO" id="GO:0008942">
    <property type="term" value="F:nitrite reductase [NAD(P)H] activity"/>
    <property type="evidence" value="ECO:0007669"/>
    <property type="project" value="InterPro"/>
</dbReference>
<dbReference type="PANTHER" id="PTHR33542">
    <property type="entry name" value="SIROHYDROCHLORIN FERROCHELATASE, CHLOROPLASTIC"/>
    <property type="match status" value="1"/>
</dbReference>
<name>A0A3E0W2P7_9MICO</name>
<dbReference type="RefSeq" id="WP_116410519.1">
    <property type="nucleotide sequence ID" value="NZ_NBXB01000011.1"/>
</dbReference>
<sequence length="361" mass="37737">MTITQAAAAPLTTAAPQQAALPEALSPWHAICAVDQLEPLWGEAALLDGEQLALFRLPGDRFSVVSNADPATGAFVMSRGIIGSRGDRTTIASPLHKDVFDLETGRCFTNDRLHLPTWRSRITDGMLEVARRPVLVAASHGTSDTAGQSAIAALVEAVRAAHPELTVADSFVDVQQPDVPTVLGALDDGSPVILVPLLLSAGYHVHVDLAEHAAVRPGITVTGALGPDPRLAEVLAQRLTEAGFRAGDRVVLAAAGSSNASAVADCHLMGRMLADTLDAEVTVSFISAAFPRVPDAVAAVQRDHPDDRVLVSTYLLAPGYFSTLATRTSADATSAPLLREGEPPPPELVAVVADLYASALR</sequence>
<dbReference type="AlphaFoldDB" id="A0A3E0W2P7"/>
<evidence type="ECO:0000256" key="7">
    <source>
        <dbReference type="ARBA" id="ARBA00023239"/>
    </source>
</evidence>
<dbReference type="GO" id="GO:0016829">
    <property type="term" value="F:lyase activity"/>
    <property type="evidence" value="ECO:0007669"/>
    <property type="project" value="UniProtKB-KW"/>
</dbReference>
<accession>A0A3E0W2P7</accession>
<dbReference type="EMBL" id="NBXB01000011">
    <property type="protein sequence ID" value="RFA16654.1"/>
    <property type="molecule type" value="Genomic_DNA"/>
</dbReference>
<proteinExistence type="predicted"/>
<evidence type="ECO:0000256" key="1">
    <source>
        <dbReference type="ARBA" id="ARBA00022714"/>
    </source>
</evidence>
<dbReference type="Gene3D" id="3.40.50.1400">
    <property type="match status" value="2"/>
</dbReference>
<evidence type="ECO:0000256" key="5">
    <source>
        <dbReference type="ARBA" id="ARBA00023014"/>
    </source>
</evidence>
<keyword evidence="7" id="KW-0456">Lyase</keyword>
<evidence type="ECO:0000256" key="6">
    <source>
        <dbReference type="ARBA" id="ARBA00023063"/>
    </source>
</evidence>
<keyword evidence="3" id="KW-0560">Oxidoreductase</keyword>
<dbReference type="InterPro" id="IPR012748">
    <property type="entry name" value="Rieske-like_NirD"/>
</dbReference>
<keyword evidence="4" id="KW-0408">Iron</keyword>
<dbReference type="OrthoDB" id="7345302at2"/>
<keyword evidence="1" id="KW-0001">2Fe-2S</keyword>
<dbReference type="GO" id="GO:0004497">
    <property type="term" value="F:monooxygenase activity"/>
    <property type="evidence" value="ECO:0007669"/>
    <property type="project" value="UniProtKB-ARBA"/>
</dbReference>
<dbReference type="CDD" id="cd03529">
    <property type="entry name" value="Rieske_NirD"/>
    <property type="match status" value="1"/>
</dbReference>
<dbReference type="InterPro" id="IPR002762">
    <property type="entry name" value="CbiX-like"/>
</dbReference>
<dbReference type="SUPFAM" id="SSF50022">
    <property type="entry name" value="ISP domain"/>
    <property type="match status" value="1"/>
</dbReference>
<evidence type="ECO:0000256" key="4">
    <source>
        <dbReference type="ARBA" id="ARBA00023004"/>
    </source>
</evidence>
<dbReference type="PROSITE" id="PS51300">
    <property type="entry name" value="NIRD"/>
    <property type="match status" value="1"/>
</dbReference>